<comment type="caution">
    <text evidence="2">The sequence shown here is derived from an EMBL/GenBank/DDBJ whole genome shotgun (WGS) entry which is preliminary data.</text>
</comment>
<dbReference type="Proteomes" id="UP000677228">
    <property type="component" value="Unassembled WGS sequence"/>
</dbReference>
<evidence type="ECO:0000313" key="2">
    <source>
        <dbReference type="EMBL" id="CAF4400390.1"/>
    </source>
</evidence>
<organism evidence="2 3">
    <name type="scientific">Didymodactylos carnosus</name>
    <dbReference type="NCBI Taxonomy" id="1234261"/>
    <lineage>
        <taxon>Eukaryota</taxon>
        <taxon>Metazoa</taxon>
        <taxon>Spiralia</taxon>
        <taxon>Gnathifera</taxon>
        <taxon>Rotifera</taxon>
        <taxon>Eurotatoria</taxon>
        <taxon>Bdelloidea</taxon>
        <taxon>Philodinida</taxon>
        <taxon>Philodinidae</taxon>
        <taxon>Didymodactylos</taxon>
    </lineage>
</organism>
<dbReference type="EMBL" id="CAJNOK010049140">
    <property type="protein sequence ID" value="CAF1594822.1"/>
    <property type="molecule type" value="Genomic_DNA"/>
</dbReference>
<protein>
    <submittedName>
        <fullName evidence="2">Uncharacterized protein</fullName>
    </submittedName>
</protein>
<reference evidence="2" key="1">
    <citation type="submission" date="2021-02" db="EMBL/GenBank/DDBJ databases">
        <authorList>
            <person name="Nowell W R."/>
        </authorList>
    </citation>
    <scope>NUCLEOTIDE SEQUENCE</scope>
</reference>
<accession>A0A8S2VNW5</accession>
<evidence type="ECO:0000313" key="3">
    <source>
        <dbReference type="Proteomes" id="UP000682733"/>
    </source>
</evidence>
<dbReference type="Proteomes" id="UP000682733">
    <property type="component" value="Unassembled WGS sequence"/>
</dbReference>
<gene>
    <name evidence="1" type="ORF">OVA965_LOCUS41749</name>
    <name evidence="2" type="ORF">TMI583_LOCUS43474</name>
</gene>
<name>A0A8S2VNW5_9BILA</name>
<evidence type="ECO:0000313" key="1">
    <source>
        <dbReference type="EMBL" id="CAF1594822.1"/>
    </source>
</evidence>
<proteinExistence type="predicted"/>
<dbReference type="AlphaFoldDB" id="A0A8S2VNW5"/>
<sequence length="168" mass="19344">YIELISDIIRHLHLLLMCRSSCPIIKSCLAVIADGLEFVFNTKSTDFCQDIQLLFNSDKKRFNHYENDLDKIGEQKLININNSQISNDDDDELMILLFNDENTIKTLAKLYNFYEINSEQINQHIGENHVSVLLPIHHSLLQIRQLLKSIQLPSSTNSSNILTDTTLI</sequence>
<feature type="non-terminal residue" evidence="2">
    <location>
        <position position="1"/>
    </location>
</feature>
<dbReference type="EMBL" id="CAJOBA010072697">
    <property type="protein sequence ID" value="CAF4400390.1"/>
    <property type="molecule type" value="Genomic_DNA"/>
</dbReference>